<sequence>MEVLIYGDVDRSTEFGRERLVSVCVVFDLDKGDSFLSQNRIAQLIEKAMRSEFQRLDGLKTPEGQAPKGFCS</sequence>
<dbReference type="RefSeq" id="YP_010769318.1">
    <property type="nucleotide sequence ID" value="NC_073938.1"/>
</dbReference>
<dbReference type="KEGG" id="vg:80398301"/>
<gene>
    <name evidence="1" type="primary">SRR5208570_2_1</name>
</gene>
<proteinExistence type="predicted"/>
<reference evidence="1" key="1">
    <citation type="submission" date="2020-09" db="EMBL/GenBank/DDBJ databases">
        <title>Leviviricetes taxonomy.</title>
        <authorList>
            <person name="Stockdale S.R."/>
            <person name="Callanan J."/>
            <person name="Adriaenssens E.M."/>
            <person name="Kuhn J.H."/>
            <person name="Rumnieks J."/>
            <person name="Shkoporov A."/>
            <person name="Draper L.A."/>
            <person name="Ross P."/>
            <person name="Hill C."/>
        </authorList>
    </citation>
    <scope>NUCLEOTIDE SEQUENCE</scope>
</reference>
<organism evidence="1 2">
    <name type="scientific">ssRNA phage SRR5208570_2</name>
    <dbReference type="NCBI Taxonomy" id="2786379"/>
    <lineage>
        <taxon>Viruses</taxon>
        <taxon>Riboviria</taxon>
        <taxon>Orthornavirae</taxon>
        <taxon>Lenarviricota</taxon>
        <taxon>Leviviricetes</taxon>
        <taxon>Norzivirales</taxon>
        <taxon>Fiersviridae</taxon>
        <taxon>Dohlivirus</taxon>
        <taxon>Dohlivirus borborovivens</taxon>
    </lineage>
</organism>
<dbReference type="Proteomes" id="UP000680307">
    <property type="component" value="Segment"/>
</dbReference>
<protein>
    <submittedName>
        <fullName evidence="1">Uncharacterized protein</fullName>
    </submittedName>
</protein>
<evidence type="ECO:0000313" key="1">
    <source>
        <dbReference type="EMBL" id="DAD50768.1"/>
    </source>
</evidence>
<accession>A0A8S5KZN4</accession>
<dbReference type="GeneID" id="80398301"/>
<keyword evidence="2" id="KW-1185">Reference proteome</keyword>
<dbReference type="EMBL" id="BK013622">
    <property type="protein sequence ID" value="DAD50768.1"/>
    <property type="molecule type" value="Genomic_RNA"/>
</dbReference>
<name>A0A8S5KZN4_9VIRU</name>
<evidence type="ECO:0000313" key="2">
    <source>
        <dbReference type="Proteomes" id="UP000680307"/>
    </source>
</evidence>